<comment type="caution">
    <text evidence="2">The sequence shown here is derived from an EMBL/GenBank/DDBJ whole genome shotgun (WGS) entry which is preliminary data.</text>
</comment>
<organism evidence="2 3">
    <name type="scientific">Abeliophyllum distichum</name>
    <dbReference type="NCBI Taxonomy" id="126358"/>
    <lineage>
        <taxon>Eukaryota</taxon>
        <taxon>Viridiplantae</taxon>
        <taxon>Streptophyta</taxon>
        <taxon>Embryophyta</taxon>
        <taxon>Tracheophyta</taxon>
        <taxon>Spermatophyta</taxon>
        <taxon>Magnoliopsida</taxon>
        <taxon>eudicotyledons</taxon>
        <taxon>Gunneridae</taxon>
        <taxon>Pentapetalae</taxon>
        <taxon>asterids</taxon>
        <taxon>lamiids</taxon>
        <taxon>Lamiales</taxon>
        <taxon>Oleaceae</taxon>
        <taxon>Forsythieae</taxon>
        <taxon>Abeliophyllum</taxon>
    </lineage>
</organism>
<evidence type="ECO:0000256" key="1">
    <source>
        <dbReference type="SAM" id="MobiDB-lite"/>
    </source>
</evidence>
<dbReference type="AlphaFoldDB" id="A0ABD1TJS6"/>
<evidence type="ECO:0000313" key="3">
    <source>
        <dbReference type="Proteomes" id="UP001604336"/>
    </source>
</evidence>
<protein>
    <submittedName>
        <fullName evidence="2">Uncharacterized protein</fullName>
    </submittedName>
</protein>
<dbReference type="Proteomes" id="UP001604336">
    <property type="component" value="Unassembled WGS sequence"/>
</dbReference>
<dbReference type="PANTHER" id="PTHR48475:SF1">
    <property type="entry name" value="RNASE H TYPE-1 DOMAIN-CONTAINING PROTEIN"/>
    <property type="match status" value="1"/>
</dbReference>
<gene>
    <name evidence="2" type="ORF">Adt_18458</name>
</gene>
<proteinExistence type="predicted"/>
<sequence length="239" mass="28123">MTRTQQRHFQRNYGQMMRQQQGVERSKATSEIKVVNQNVLEDKNEENIEELMKESIENECVGKSRFEHRKKDEDEDDSGRLITIQFGTLSPFQLTYGQEALLPRKINVQSIRMALQNDLNGDQYTEALAQSLLELDKIKLDILDKLQVQKQKMAKYYNRKFVAKFFRLGDLVWKTILLLTSKDPKYGKWSPNWEGPYRVENVLSNEAYHLEDLDGTKHVRSTNEKYLQKYVPSVQKVND</sequence>
<dbReference type="PANTHER" id="PTHR48475">
    <property type="entry name" value="RIBONUCLEASE H"/>
    <property type="match status" value="1"/>
</dbReference>
<keyword evidence="3" id="KW-1185">Reference proteome</keyword>
<dbReference type="EMBL" id="JBFOLK010000005">
    <property type="protein sequence ID" value="KAL2512858.1"/>
    <property type="molecule type" value="Genomic_DNA"/>
</dbReference>
<feature type="compositionally biased region" description="Basic residues" evidence="1">
    <location>
        <begin position="1"/>
        <end position="10"/>
    </location>
</feature>
<feature type="region of interest" description="Disordered" evidence="1">
    <location>
        <begin position="1"/>
        <end position="28"/>
    </location>
</feature>
<reference evidence="3" key="1">
    <citation type="submission" date="2024-07" db="EMBL/GenBank/DDBJ databases">
        <title>Two chromosome-level genome assemblies of Korean endemic species Abeliophyllum distichum and Forsythia ovata (Oleaceae).</title>
        <authorList>
            <person name="Jang H."/>
        </authorList>
    </citation>
    <scope>NUCLEOTIDE SEQUENCE [LARGE SCALE GENOMIC DNA]</scope>
</reference>
<name>A0ABD1TJS6_9LAMI</name>
<accession>A0ABD1TJS6</accession>
<evidence type="ECO:0000313" key="2">
    <source>
        <dbReference type="EMBL" id="KAL2512858.1"/>
    </source>
</evidence>